<reference evidence="1 2" key="1">
    <citation type="submission" date="2019-03" db="EMBL/GenBank/DDBJ databases">
        <title>The complete genome sequence of Swingsia_sp. F3b2 LMG30590(T).</title>
        <authorList>
            <person name="Chua K.-O."/>
            <person name="Chan K.-G."/>
            <person name="See-Too W.-S."/>
        </authorList>
    </citation>
    <scope>NUCLEOTIDE SEQUENCE [LARGE SCALE GENOMIC DNA]</scope>
    <source>
        <strain evidence="1 2">F3b2</strain>
    </source>
</reference>
<evidence type="ECO:0000313" key="1">
    <source>
        <dbReference type="EMBL" id="QDH13488.1"/>
    </source>
</evidence>
<dbReference type="AlphaFoldDB" id="A0A4Y6UA84"/>
<gene>
    <name evidence="1" type="ORF">E3E12_03930</name>
</gene>
<organism evidence="1 2">
    <name type="scientific">Formicincola oecophyllae</name>
    <dbReference type="NCBI Taxonomy" id="2558361"/>
    <lineage>
        <taxon>Bacteria</taxon>
        <taxon>Pseudomonadati</taxon>
        <taxon>Pseudomonadota</taxon>
        <taxon>Alphaproteobacteria</taxon>
        <taxon>Acetobacterales</taxon>
        <taxon>Acetobacteraceae</taxon>
        <taxon>Formicincola</taxon>
    </lineage>
</organism>
<sequence>MKGPWLDKEGNALSCAEKVRVLTENEAELAGMLREYWEDALTLDVGEDFMRRRLQALVAECTGDPNRQAGENST</sequence>
<dbReference type="RefSeq" id="WP_141443195.1">
    <property type="nucleotide sequence ID" value="NZ_CP038231.1"/>
</dbReference>
<name>A0A4Y6UA84_9PROT</name>
<protein>
    <submittedName>
        <fullName evidence="1">Uncharacterized protein</fullName>
    </submittedName>
</protein>
<dbReference type="OrthoDB" id="7376091at2"/>
<dbReference type="EMBL" id="CP038231">
    <property type="protein sequence ID" value="QDH13488.1"/>
    <property type="molecule type" value="Genomic_DNA"/>
</dbReference>
<accession>A0A4Y6UA84</accession>
<dbReference type="KEGG" id="swf:E3E12_03930"/>
<proteinExistence type="predicted"/>
<keyword evidence="2" id="KW-1185">Reference proteome</keyword>
<evidence type="ECO:0000313" key="2">
    <source>
        <dbReference type="Proteomes" id="UP000318709"/>
    </source>
</evidence>
<dbReference type="Proteomes" id="UP000318709">
    <property type="component" value="Chromosome"/>
</dbReference>